<organism evidence="7 8">
    <name type="scientific">Clostridium estertheticum</name>
    <dbReference type="NCBI Taxonomy" id="238834"/>
    <lineage>
        <taxon>Bacteria</taxon>
        <taxon>Bacillati</taxon>
        <taxon>Bacillota</taxon>
        <taxon>Clostridia</taxon>
        <taxon>Eubacteriales</taxon>
        <taxon>Clostridiaceae</taxon>
        <taxon>Clostridium</taxon>
    </lineage>
</organism>
<comment type="caution">
    <text evidence="7">The sequence shown here is derived from an EMBL/GenBank/DDBJ whole genome shotgun (WGS) entry which is preliminary data.</text>
</comment>
<evidence type="ECO:0000313" key="7">
    <source>
        <dbReference type="EMBL" id="MPQ63214.1"/>
    </source>
</evidence>
<dbReference type="InterPro" id="IPR029063">
    <property type="entry name" value="SAM-dependent_MTases_sf"/>
</dbReference>
<dbReference type="InterPro" id="IPR041698">
    <property type="entry name" value="Methyltransf_25"/>
</dbReference>
<evidence type="ECO:0000256" key="4">
    <source>
        <dbReference type="ARBA" id="ARBA00022691"/>
    </source>
</evidence>
<evidence type="ECO:0000259" key="6">
    <source>
        <dbReference type="Pfam" id="PF13649"/>
    </source>
</evidence>
<dbReference type="GO" id="GO:0008168">
    <property type="term" value="F:methyltransferase activity"/>
    <property type="evidence" value="ECO:0007669"/>
    <property type="project" value="UniProtKB-KW"/>
</dbReference>
<dbReference type="Pfam" id="PF13649">
    <property type="entry name" value="Methyltransf_25"/>
    <property type="match status" value="1"/>
</dbReference>
<keyword evidence="3 7" id="KW-0808">Transferase</keyword>
<accession>A0A5N7J398</accession>
<proteinExistence type="inferred from homology"/>
<dbReference type="EMBL" id="SPSF01000032">
    <property type="protein sequence ID" value="MPQ63214.1"/>
    <property type="molecule type" value="Genomic_DNA"/>
</dbReference>
<dbReference type="CDD" id="cd02440">
    <property type="entry name" value="AdoMet_MTases"/>
    <property type="match status" value="1"/>
</dbReference>
<sequence length="224" mass="26006">MDSNMKIKWEKLHSQGRFRPKYPAGIVVQFVFRNFERNGESKVLDIGCGAGRHVCFMAKENIHAYGVDISKEGVDFTNKILKQEGLNGEAQVATVDQLPFKDDYFEGLMCYGVLYYCKKDEIQKAIKEMYRVLKSDGLGLLVVRNTGDYRFGVGKEIENNTFIIEEKDENKCAFNENGMTMHFFVREELKELFKEFRNVEIDEIIETHNNGKHNDANFIIKFQK</sequence>
<evidence type="ECO:0000256" key="2">
    <source>
        <dbReference type="ARBA" id="ARBA00022603"/>
    </source>
</evidence>
<comment type="similarity">
    <text evidence="1">Belongs to the CFA/CMAS family.</text>
</comment>
<keyword evidence="2 7" id="KW-0489">Methyltransferase</keyword>
<protein>
    <submittedName>
        <fullName evidence="7">Class I SAM-dependent methyltransferase</fullName>
    </submittedName>
</protein>
<evidence type="ECO:0000256" key="3">
    <source>
        <dbReference type="ARBA" id="ARBA00022679"/>
    </source>
</evidence>
<dbReference type="PANTHER" id="PTHR43667">
    <property type="entry name" value="CYCLOPROPANE-FATTY-ACYL-PHOSPHOLIPID SYNTHASE"/>
    <property type="match status" value="1"/>
</dbReference>
<gene>
    <name evidence="7" type="ORF">E4V82_13980</name>
</gene>
<dbReference type="PANTHER" id="PTHR43667:SF1">
    <property type="entry name" value="CYCLOPROPANE-FATTY-ACYL-PHOSPHOLIPID SYNTHASE"/>
    <property type="match status" value="1"/>
</dbReference>
<feature type="domain" description="Methyltransferase" evidence="6">
    <location>
        <begin position="43"/>
        <end position="137"/>
    </location>
</feature>
<evidence type="ECO:0000256" key="5">
    <source>
        <dbReference type="ARBA" id="ARBA00023098"/>
    </source>
</evidence>
<reference evidence="7 8" key="1">
    <citation type="journal article" date="2019" name="Lett. Appl. Microbiol.">
        <title>A case of 'blown pack' spoilage of vacuum-packaged pork likely associated with Clostridium estertheticum in Canada.</title>
        <authorList>
            <person name="Zhang P."/>
            <person name="Ward P."/>
            <person name="McMullen L.M."/>
            <person name="Yang X."/>
        </authorList>
    </citation>
    <scope>NUCLEOTIDE SEQUENCE [LARGE SCALE GENOMIC DNA]</scope>
    <source>
        <strain evidence="7 8">MA19</strain>
    </source>
</reference>
<name>A0A5N7J398_9CLOT</name>
<evidence type="ECO:0000256" key="1">
    <source>
        <dbReference type="ARBA" id="ARBA00010815"/>
    </source>
</evidence>
<dbReference type="GO" id="GO:0006629">
    <property type="term" value="P:lipid metabolic process"/>
    <property type="evidence" value="ECO:0007669"/>
    <property type="project" value="UniProtKB-KW"/>
</dbReference>
<dbReference type="Gene3D" id="3.40.50.150">
    <property type="entry name" value="Vaccinia Virus protein VP39"/>
    <property type="match status" value="1"/>
</dbReference>
<evidence type="ECO:0000313" key="8">
    <source>
        <dbReference type="Proteomes" id="UP000342249"/>
    </source>
</evidence>
<dbReference type="GO" id="GO:0032259">
    <property type="term" value="P:methylation"/>
    <property type="evidence" value="ECO:0007669"/>
    <property type="project" value="UniProtKB-KW"/>
</dbReference>
<keyword evidence="5" id="KW-0443">Lipid metabolism</keyword>
<dbReference type="InterPro" id="IPR050723">
    <property type="entry name" value="CFA/CMAS"/>
</dbReference>
<keyword evidence="4" id="KW-0949">S-adenosyl-L-methionine</keyword>
<dbReference type="AlphaFoldDB" id="A0A5N7J398"/>
<dbReference type="Proteomes" id="UP000342249">
    <property type="component" value="Unassembled WGS sequence"/>
</dbReference>
<dbReference type="RefSeq" id="WP_152752744.1">
    <property type="nucleotide sequence ID" value="NZ_SPSE01000033.1"/>
</dbReference>
<dbReference type="SUPFAM" id="SSF53335">
    <property type="entry name" value="S-adenosyl-L-methionine-dependent methyltransferases"/>
    <property type="match status" value="1"/>
</dbReference>